<protein>
    <recommendedName>
        <fullName evidence="4">PilZ domain-containing protein</fullName>
    </recommendedName>
</protein>
<proteinExistence type="predicted"/>
<gene>
    <name evidence="2" type="ORF">GGD88_002182</name>
</gene>
<evidence type="ECO:0000313" key="3">
    <source>
        <dbReference type="Proteomes" id="UP000555728"/>
    </source>
</evidence>
<dbReference type="SUPFAM" id="SSF141371">
    <property type="entry name" value="PilZ domain-like"/>
    <property type="match status" value="1"/>
</dbReference>
<keyword evidence="3" id="KW-1185">Reference proteome</keyword>
<reference evidence="2 3" key="1">
    <citation type="submission" date="2020-08" db="EMBL/GenBank/DDBJ databases">
        <title>Genome sequencing of Purple Non-Sulfur Bacteria from various extreme environments.</title>
        <authorList>
            <person name="Mayer M."/>
        </authorList>
    </citation>
    <scope>NUCLEOTIDE SEQUENCE [LARGE SCALE GENOMIC DNA]</scope>
    <source>
        <strain evidence="2 3">JA135</strain>
    </source>
</reference>
<dbReference type="RefSeq" id="WP_184435330.1">
    <property type="nucleotide sequence ID" value="NZ_JACIGI010000016.1"/>
</dbReference>
<evidence type="ECO:0000256" key="1">
    <source>
        <dbReference type="SAM" id="MobiDB-lite"/>
    </source>
</evidence>
<dbReference type="EMBL" id="JACIGI010000016">
    <property type="protein sequence ID" value="MBB4286452.1"/>
    <property type="molecule type" value="Genomic_DNA"/>
</dbReference>
<name>A0A7W6S1G6_9PROT</name>
<comment type="caution">
    <text evidence="2">The sequence shown here is derived from an EMBL/GenBank/DDBJ whole genome shotgun (WGS) entry which is preliminary data.</text>
</comment>
<feature type="region of interest" description="Disordered" evidence="1">
    <location>
        <begin position="98"/>
        <end position="118"/>
    </location>
</feature>
<evidence type="ECO:0000313" key="2">
    <source>
        <dbReference type="EMBL" id="MBB4286452.1"/>
    </source>
</evidence>
<organism evidence="2 3">
    <name type="scientific">Roseospira goensis</name>
    <dbReference type="NCBI Taxonomy" id="391922"/>
    <lineage>
        <taxon>Bacteria</taxon>
        <taxon>Pseudomonadati</taxon>
        <taxon>Pseudomonadota</taxon>
        <taxon>Alphaproteobacteria</taxon>
        <taxon>Rhodospirillales</taxon>
        <taxon>Rhodospirillaceae</taxon>
        <taxon>Roseospira</taxon>
    </lineage>
</organism>
<accession>A0A7W6S1G6</accession>
<sequence>MDGDTPNRRRYAREHLTVRTVLKAGEDAAWTPYPVVDVSGNGVAIQAEIAEPVGATVAVQIDRIGGARARVVRKGGGVTALEMLDDDADLRGRRVQWHASGARDQRAHQRARPQPKGNARIVAPVTWPDGRVTHAQVLDVSAGGIQLAGLAAAAGTALEVAGVAGRVVRAGEEGAAVAFDDATDMRRLKLMAATPAAPAAGK</sequence>
<evidence type="ECO:0008006" key="4">
    <source>
        <dbReference type="Google" id="ProtNLM"/>
    </source>
</evidence>
<dbReference type="AlphaFoldDB" id="A0A7W6S1G6"/>
<dbReference type="Proteomes" id="UP000555728">
    <property type="component" value="Unassembled WGS sequence"/>
</dbReference>